<dbReference type="RefSeq" id="WP_158496019.1">
    <property type="nucleotide sequence ID" value="NZ_JACHNA010000001.1"/>
</dbReference>
<dbReference type="EMBL" id="JACHNA010000001">
    <property type="protein sequence ID" value="MBB4735385.1"/>
    <property type="molecule type" value="Genomic_DNA"/>
</dbReference>
<sequence length="211" mass="22794">MHEHRSDRARDGADTATAAGLNSPGSPAHDTAHDDVPQRTGQDGTGRTGTLYREALSPSLGVWLVSALLAALCILVFAPVNIGTGIAAAVLFLGIEIVLLQATTPRIVVTDAEVRLGRARIEREHIGEVTGYRGEHAREQQRARLHGRAYVCMRGWIGPVVRLQITDPRDKTPYWLTSTRHPERLVEALGGSMHAGSCSAQSSPAQPRRTD</sequence>
<feature type="transmembrane region" description="Helical" evidence="2">
    <location>
        <begin position="60"/>
        <end position="80"/>
    </location>
</feature>
<reference evidence="3 4" key="1">
    <citation type="submission" date="2020-08" db="EMBL/GenBank/DDBJ databases">
        <title>Sequencing the genomes of 1000 actinobacteria strains.</title>
        <authorList>
            <person name="Klenk H.-P."/>
        </authorList>
    </citation>
    <scope>NUCLEOTIDE SEQUENCE [LARGE SCALE GENOMIC DNA]</scope>
    <source>
        <strain evidence="3 4">DSM 23974</strain>
    </source>
</reference>
<comment type="caution">
    <text evidence="3">The sequence shown here is derived from an EMBL/GenBank/DDBJ whole genome shotgun (WGS) entry which is preliminary data.</text>
</comment>
<dbReference type="Pfam" id="PF11292">
    <property type="entry name" value="DUF3093"/>
    <property type="match status" value="1"/>
</dbReference>
<feature type="transmembrane region" description="Helical" evidence="2">
    <location>
        <begin position="86"/>
        <end position="109"/>
    </location>
</feature>
<feature type="compositionally biased region" description="Basic and acidic residues" evidence="1">
    <location>
        <begin position="1"/>
        <end position="13"/>
    </location>
</feature>
<feature type="region of interest" description="Disordered" evidence="1">
    <location>
        <begin position="1"/>
        <end position="50"/>
    </location>
</feature>
<gene>
    <name evidence="3" type="ORF">HDA30_000893</name>
</gene>
<protein>
    <recommendedName>
        <fullName evidence="5">DUF3093 domain-containing protein</fullName>
    </recommendedName>
</protein>
<accession>A0A7W7GNJ1</accession>
<keyword evidence="2" id="KW-1133">Transmembrane helix</keyword>
<keyword evidence="4" id="KW-1185">Reference proteome</keyword>
<evidence type="ECO:0000256" key="1">
    <source>
        <dbReference type="SAM" id="MobiDB-lite"/>
    </source>
</evidence>
<proteinExistence type="predicted"/>
<evidence type="ECO:0008006" key="5">
    <source>
        <dbReference type="Google" id="ProtNLM"/>
    </source>
</evidence>
<evidence type="ECO:0000256" key="2">
    <source>
        <dbReference type="SAM" id="Phobius"/>
    </source>
</evidence>
<evidence type="ECO:0000313" key="4">
    <source>
        <dbReference type="Proteomes" id="UP000540191"/>
    </source>
</evidence>
<name>A0A7W7GNJ1_9MICC</name>
<feature type="region of interest" description="Disordered" evidence="1">
    <location>
        <begin position="192"/>
        <end position="211"/>
    </location>
</feature>
<dbReference type="InterPro" id="IPR021443">
    <property type="entry name" value="DUF3093"/>
</dbReference>
<keyword evidence="2" id="KW-0472">Membrane</keyword>
<evidence type="ECO:0000313" key="3">
    <source>
        <dbReference type="EMBL" id="MBB4735385.1"/>
    </source>
</evidence>
<dbReference type="Proteomes" id="UP000540191">
    <property type="component" value="Unassembled WGS sequence"/>
</dbReference>
<dbReference type="AlphaFoldDB" id="A0A7W7GNJ1"/>
<keyword evidence="2" id="KW-0812">Transmembrane</keyword>
<organism evidence="3 4">
    <name type="scientific">Micrococcus cohnii</name>
    <dbReference type="NCBI Taxonomy" id="993416"/>
    <lineage>
        <taxon>Bacteria</taxon>
        <taxon>Bacillati</taxon>
        <taxon>Actinomycetota</taxon>
        <taxon>Actinomycetes</taxon>
        <taxon>Micrococcales</taxon>
        <taxon>Micrococcaceae</taxon>
        <taxon>Micrococcus</taxon>
    </lineage>
</organism>